<dbReference type="AlphaFoldDB" id="A0ABD2QJ38"/>
<sequence>MDEFSVEHKFQTSDDIQVDVRQVGINRGRALNVSCEAAVGPKDGNAKLVYWRKQDHAPLPPGMLSEPASDLTRFGESPRDNPYDLVQKAFLTIDSSEAHYSGLYACFVDPPVDPSIPHKALLQLTVNGQSLPKIC</sequence>
<dbReference type="SUPFAM" id="SSF48726">
    <property type="entry name" value="Immunoglobulin"/>
    <property type="match status" value="1"/>
</dbReference>
<comment type="caution">
    <text evidence="2">The sequence shown here is derived from an EMBL/GenBank/DDBJ whole genome shotgun (WGS) entry which is preliminary data.</text>
</comment>
<evidence type="ECO:0000313" key="2">
    <source>
        <dbReference type="EMBL" id="KAL3319560.1"/>
    </source>
</evidence>
<proteinExistence type="predicted"/>
<protein>
    <recommendedName>
        <fullName evidence="4">Ig-like domain-containing protein</fullName>
    </recommendedName>
</protein>
<feature type="region of interest" description="Disordered" evidence="1">
    <location>
        <begin position="59"/>
        <end position="78"/>
    </location>
</feature>
<evidence type="ECO:0000313" key="3">
    <source>
        <dbReference type="Proteomes" id="UP001626550"/>
    </source>
</evidence>
<accession>A0ABD2QJ38</accession>
<evidence type="ECO:0008006" key="4">
    <source>
        <dbReference type="Google" id="ProtNLM"/>
    </source>
</evidence>
<dbReference type="EMBL" id="JBJKFK010000125">
    <property type="protein sequence ID" value="KAL3319560.1"/>
    <property type="molecule type" value="Genomic_DNA"/>
</dbReference>
<reference evidence="2 3" key="1">
    <citation type="submission" date="2024-11" db="EMBL/GenBank/DDBJ databases">
        <title>Adaptive evolution of stress response genes in parasites aligns with host niche diversity.</title>
        <authorList>
            <person name="Hahn C."/>
            <person name="Resl P."/>
        </authorList>
    </citation>
    <scope>NUCLEOTIDE SEQUENCE [LARGE SCALE GENOMIC DNA]</scope>
    <source>
        <strain evidence="2">EGGRZ-B1_66</strain>
        <tissue evidence="2">Body</tissue>
    </source>
</reference>
<dbReference type="InterPro" id="IPR036179">
    <property type="entry name" value="Ig-like_dom_sf"/>
</dbReference>
<organism evidence="2 3">
    <name type="scientific">Cichlidogyrus casuarinus</name>
    <dbReference type="NCBI Taxonomy" id="1844966"/>
    <lineage>
        <taxon>Eukaryota</taxon>
        <taxon>Metazoa</taxon>
        <taxon>Spiralia</taxon>
        <taxon>Lophotrochozoa</taxon>
        <taxon>Platyhelminthes</taxon>
        <taxon>Monogenea</taxon>
        <taxon>Monopisthocotylea</taxon>
        <taxon>Dactylogyridea</taxon>
        <taxon>Ancyrocephalidae</taxon>
        <taxon>Cichlidogyrus</taxon>
    </lineage>
</organism>
<dbReference type="Proteomes" id="UP001626550">
    <property type="component" value="Unassembled WGS sequence"/>
</dbReference>
<evidence type="ECO:0000256" key="1">
    <source>
        <dbReference type="SAM" id="MobiDB-lite"/>
    </source>
</evidence>
<keyword evidence="3" id="KW-1185">Reference proteome</keyword>
<name>A0ABD2QJ38_9PLAT</name>
<gene>
    <name evidence="2" type="ORF">Ciccas_001766</name>
</gene>